<evidence type="ECO:0000256" key="1">
    <source>
        <dbReference type="ARBA" id="ARBA00004202"/>
    </source>
</evidence>
<evidence type="ECO:0000256" key="2">
    <source>
        <dbReference type="ARBA" id="ARBA00022448"/>
    </source>
</evidence>
<dbReference type="InterPro" id="IPR003593">
    <property type="entry name" value="AAA+_ATPase"/>
</dbReference>
<keyword evidence="3" id="KW-1003">Cell membrane</keyword>
<dbReference type="PROSITE" id="PS00211">
    <property type="entry name" value="ABC_TRANSPORTER_1"/>
    <property type="match status" value="1"/>
</dbReference>
<protein>
    <submittedName>
        <fullName evidence="11">Ribose transport system ATP-binding protein</fullName>
    </submittedName>
</protein>
<dbReference type="OrthoDB" id="9771863at2"/>
<dbReference type="GO" id="GO:0016887">
    <property type="term" value="F:ATP hydrolysis activity"/>
    <property type="evidence" value="ECO:0007669"/>
    <property type="project" value="InterPro"/>
</dbReference>
<dbReference type="GO" id="GO:0005524">
    <property type="term" value="F:ATP binding"/>
    <property type="evidence" value="ECO:0007669"/>
    <property type="project" value="UniProtKB-KW"/>
</dbReference>
<dbReference type="InterPro" id="IPR027417">
    <property type="entry name" value="P-loop_NTPase"/>
</dbReference>
<evidence type="ECO:0000256" key="8">
    <source>
        <dbReference type="ARBA" id="ARBA00022967"/>
    </source>
</evidence>
<keyword evidence="4" id="KW-0762">Sugar transport</keyword>
<evidence type="ECO:0000256" key="4">
    <source>
        <dbReference type="ARBA" id="ARBA00022597"/>
    </source>
</evidence>
<organism evidence="11 12">
    <name type="scientific">Sporobacter termitidis DSM 10068</name>
    <dbReference type="NCBI Taxonomy" id="1123282"/>
    <lineage>
        <taxon>Bacteria</taxon>
        <taxon>Bacillati</taxon>
        <taxon>Bacillota</taxon>
        <taxon>Clostridia</taxon>
        <taxon>Eubacteriales</taxon>
        <taxon>Oscillospiraceae</taxon>
        <taxon>Sporobacter</taxon>
    </lineage>
</organism>
<evidence type="ECO:0000256" key="5">
    <source>
        <dbReference type="ARBA" id="ARBA00022737"/>
    </source>
</evidence>
<keyword evidence="9" id="KW-0472">Membrane</keyword>
<reference evidence="11 12" key="1">
    <citation type="submission" date="2016-11" db="EMBL/GenBank/DDBJ databases">
        <authorList>
            <person name="Jaros S."/>
            <person name="Januszkiewicz K."/>
            <person name="Wedrychowicz H."/>
        </authorList>
    </citation>
    <scope>NUCLEOTIDE SEQUENCE [LARGE SCALE GENOMIC DNA]</scope>
    <source>
        <strain evidence="11 12">DSM 10068</strain>
    </source>
</reference>
<feature type="domain" description="ABC transporter" evidence="10">
    <location>
        <begin position="8"/>
        <end position="243"/>
    </location>
</feature>
<dbReference type="EMBL" id="FQXV01000008">
    <property type="protein sequence ID" value="SHI10141.1"/>
    <property type="molecule type" value="Genomic_DNA"/>
</dbReference>
<dbReference type="PROSITE" id="PS50893">
    <property type="entry name" value="ABC_TRANSPORTER_2"/>
    <property type="match status" value="2"/>
</dbReference>
<comment type="subcellular location">
    <subcellularLocation>
        <location evidence="1">Cell membrane</location>
        <topology evidence="1">Peripheral membrane protein</topology>
    </subcellularLocation>
</comment>
<dbReference type="STRING" id="1123282.SAMN02745823_02416"/>
<dbReference type="CDD" id="cd03215">
    <property type="entry name" value="ABC_Carb_Monos_II"/>
    <property type="match status" value="1"/>
</dbReference>
<evidence type="ECO:0000313" key="12">
    <source>
        <dbReference type="Proteomes" id="UP000183995"/>
    </source>
</evidence>
<dbReference type="Gene3D" id="3.40.50.300">
    <property type="entry name" value="P-loop containing nucleotide triphosphate hydrolases"/>
    <property type="match status" value="2"/>
</dbReference>
<evidence type="ECO:0000259" key="10">
    <source>
        <dbReference type="PROSITE" id="PS50893"/>
    </source>
</evidence>
<proteinExistence type="predicted"/>
<dbReference type="AlphaFoldDB" id="A0A1M5YDJ4"/>
<evidence type="ECO:0000313" key="11">
    <source>
        <dbReference type="EMBL" id="SHI10141.1"/>
    </source>
</evidence>
<dbReference type="InterPro" id="IPR050107">
    <property type="entry name" value="ABC_carbohydrate_import_ATPase"/>
</dbReference>
<keyword evidence="12" id="KW-1185">Reference proteome</keyword>
<dbReference type="PANTHER" id="PTHR43790">
    <property type="entry name" value="CARBOHYDRATE TRANSPORT ATP-BINDING PROTEIN MG119-RELATED"/>
    <property type="match status" value="1"/>
</dbReference>
<dbReference type="Proteomes" id="UP000183995">
    <property type="component" value="Unassembled WGS sequence"/>
</dbReference>
<dbReference type="SUPFAM" id="SSF52540">
    <property type="entry name" value="P-loop containing nucleoside triphosphate hydrolases"/>
    <property type="match status" value="2"/>
</dbReference>
<accession>A0A1M5YDJ4</accession>
<dbReference type="RefSeq" id="WP_073079303.1">
    <property type="nucleotide sequence ID" value="NZ_FQXV01000008.1"/>
</dbReference>
<keyword evidence="5" id="KW-0677">Repeat</keyword>
<keyword evidence="6" id="KW-0547">Nucleotide-binding</keyword>
<evidence type="ECO:0000256" key="3">
    <source>
        <dbReference type="ARBA" id="ARBA00022475"/>
    </source>
</evidence>
<keyword evidence="7 11" id="KW-0067">ATP-binding</keyword>
<gene>
    <name evidence="11" type="ORF">SAMN02745823_02416</name>
</gene>
<evidence type="ECO:0000256" key="6">
    <source>
        <dbReference type="ARBA" id="ARBA00022741"/>
    </source>
</evidence>
<keyword evidence="8" id="KW-1278">Translocase</keyword>
<dbReference type="SMART" id="SM00382">
    <property type="entry name" value="AAA"/>
    <property type="match status" value="2"/>
</dbReference>
<dbReference type="InterPro" id="IPR017871">
    <property type="entry name" value="ABC_transporter-like_CS"/>
</dbReference>
<evidence type="ECO:0000256" key="9">
    <source>
        <dbReference type="ARBA" id="ARBA00023136"/>
    </source>
</evidence>
<dbReference type="InterPro" id="IPR003439">
    <property type="entry name" value="ABC_transporter-like_ATP-bd"/>
</dbReference>
<evidence type="ECO:0000256" key="7">
    <source>
        <dbReference type="ARBA" id="ARBA00022840"/>
    </source>
</evidence>
<name>A0A1M5YDJ4_9FIRM</name>
<dbReference type="Pfam" id="PF00005">
    <property type="entry name" value="ABC_tran"/>
    <property type="match status" value="2"/>
</dbReference>
<dbReference type="FunFam" id="3.40.50.300:FF:000127">
    <property type="entry name" value="Ribose import ATP-binding protein RbsA"/>
    <property type="match status" value="1"/>
</dbReference>
<dbReference type="CDD" id="cd03216">
    <property type="entry name" value="ABC_Carb_Monos_I"/>
    <property type="match status" value="1"/>
</dbReference>
<feature type="domain" description="ABC transporter" evidence="10">
    <location>
        <begin position="256"/>
        <end position="497"/>
    </location>
</feature>
<sequence>MAENNSLLACRGICKQFGGIPVLKSVDLDIGPGEVHALMGENGAGKSTVIKIITGVYAMDEGQIFIDGAPAAIACRQDARERGISVIYQELSLFPALDVTENVFIGQELSRYGLTRKKEMRRRVRALIDKYGFDLDPAAVVGSMGMAQRQMVEILKALSMDARLIIMDEPTASLSASETEKLFETIDSLRKKGTSILYISHRLEEIYRLADRLTVMRDGENVGVLTRDEITPQKVTAMMIGHELKEDKNRERRHRFEGNRLEVKGLWYKDLLRDVSFTAYGGEILGIGGLVGSGRTELIRCVYGAARPSRGEIALNGRPVSRSVGKNIKAGFGLVPEDRRGEGFVPLLSIEKNLAAASYDRLASFGFVSRKKEVAFATEAIRSYDIRPPVRQLPVGNLSGGNQQKVVLGRWLSRKPRVLLLDEPTAGVDVGVKHELYHYMRALALSGSIVVMVSSDLEELTRVSDRILVMYGGRFFEEFEHEKATQSAVLLAASGQHTGEGAAL</sequence>
<dbReference type="GO" id="GO:0005886">
    <property type="term" value="C:plasma membrane"/>
    <property type="evidence" value="ECO:0007669"/>
    <property type="project" value="UniProtKB-SubCell"/>
</dbReference>
<dbReference type="PANTHER" id="PTHR43790:SF3">
    <property type="entry name" value="D-ALLOSE IMPORT ATP-BINDING PROTEIN ALSA-RELATED"/>
    <property type="match status" value="1"/>
</dbReference>
<keyword evidence="2" id="KW-0813">Transport</keyword>